<dbReference type="InterPro" id="IPR045540">
    <property type="entry name" value="YegS/DAGK_C"/>
</dbReference>
<dbReference type="EMBL" id="QZCH01000027">
    <property type="protein sequence ID" value="RJG40208.1"/>
    <property type="molecule type" value="Genomic_DNA"/>
</dbReference>
<organism evidence="13 14">
    <name type="scientific">Motilimonas pumila</name>
    <dbReference type="NCBI Taxonomy" id="2303987"/>
    <lineage>
        <taxon>Bacteria</taxon>
        <taxon>Pseudomonadati</taxon>
        <taxon>Pseudomonadota</taxon>
        <taxon>Gammaproteobacteria</taxon>
        <taxon>Alteromonadales</taxon>
        <taxon>Alteromonadales genera incertae sedis</taxon>
        <taxon>Motilimonas</taxon>
    </lineage>
</organism>
<dbReference type="PROSITE" id="PS50146">
    <property type="entry name" value="DAGK"/>
    <property type="match status" value="1"/>
</dbReference>
<dbReference type="PANTHER" id="PTHR12358">
    <property type="entry name" value="SPHINGOSINE KINASE"/>
    <property type="match status" value="1"/>
</dbReference>
<dbReference type="SMART" id="SM00046">
    <property type="entry name" value="DAGKc"/>
    <property type="match status" value="1"/>
</dbReference>
<dbReference type="PANTHER" id="PTHR12358:SF106">
    <property type="entry name" value="LIPID KINASE YEGS"/>
    <property type="match status" value="1"/>
</dbReference>
<evidence type="ECO:0000256" key="2">
    <source>
        <dbReference type="ARBA" id="ARBA00022516"/>
    </source>
</evidence>
<dbReference type="Pfam" id="PF19279">
    <property type="entry name" value="YegS_C"/>
    <property type="match status" value="1"/>
</dbReference>
<sequence>MRIIVNGKKAAEETFRQSVYQARQQGHEVEVRATWEGGDVERLVQEAHAQGYNHCSKTLMIAGGDGSVQEVVSALMALPESQRPSLGILPMGTANDFATACGISWLPEQAITLAIEGEGQAIDVVQATQQGHAAPSYFINAATAGFGAQVTAETPIELKNLLGGAAYTLTGAVQALNFKPYRGVLESGDNSSEIEFIVGALCNGRQAGGGKVLAPNAKINDGLLDFVYLKAFTALELPMVLEEARAIGAGELVSGDFIVRKQVHWLEFASHEQIPTNHDGEPQYSHRCRYQIVPGAIKLKLPPECPTI</sequence>
<dbReference type="GO" id="GO:0016301">
    <property type="term" value="F:kinase activity"/>
    <property type="evidence" value="ECO:0007669"/>
    <property type="project" value="UniProtKB-KW"/>
</dbReference>
<evidence type="ECO:0000313" key="13">
    <source>
        <dbReference type="EMBL" id="RJG40208.1"/>
    </source>
</evidence>
<evidence type="ECO:0000256" key="11">
    <source>
        <dbReference type="ARBA" id="ARBA00023264"/>
    </source>
</evidence>
<evidence type="ECO:0000256" key="5">
    <source>
        <dbReference type="ARBA" id="ARBA00022741"/>
    </source>
</evidence>
<keyword evidence="5" id="KW-0547">Nucleotide-binding</keyword>
<name>A0A418YB53_9GAMM</name>
<keyword evidence="11" id="KW-1208">Phospholipid metabolism</keyword>
<dbReference type="Pfam" id="PF00781">
    <property type="entry name" value="DAGK_cat"/>
    <property type="match status" value="1"/>
</dbReference>
<accession>A0A418YB53</accession>
<protein>
    <submittedName>
        <fullName evidence="13">Lipid kinase YegS</fullName>
    </submittedName>
</protein>
<dbReference type="Gene3D" id="3.40.50.10330">
    <property type="entry name" value="Probable inorganic polyphosphate/atp-NAD kinase, domain 1"/>
    <property type="match status" value="1"/>
</dbReference>
<keyword evidence="4" id="KW-0479">Metal-binding</keyword>
<gene>
    <name evidence="13" type="primary">yegS</name>
    <name evidence="13" type="ORF">D1Z90_16850</name>
</gene>
<dbReference type="Gene3D" id="2.60.200.40">
    <property type="match status" value="1"/>
</dbReference>
<dbReference type="OrthoDB" id="142078at2"/>
<dbReference type="InterPro" id="IPR017438">
    <property type="entry name" value="ATP-NAD_kinase_N"/>
</dbReference>
<keyword evidence="10" id="KW-0594">Phospholipid biosynthesis</keyword>
<proteinExistence type="predicted"/>
<keyword evidence="3" id="KW-0808">Transferase</keyword>
<keyword evidence="6 13" id="KW-0418">Kinase</keyword>
<dbReference type="GO" id="GO:0008654">
    <property type="term" value="P:phospholipid biosynthetic process"/>
    <property type="evidence" value="ECO:0007669"/>
    <property type="project" value="UniProtKB-KW"/>
</dbReference>
<reference evidence="13 14" key="2">
    <citation type="submission" date="2019-01" db="EMBL/GenBank/DDBJ databases">
        <title>Motilimonas pumilus sp. nov., isolated from the gut of sea cucumber (Apostichopus japonicus).</title>
        <authorList>
            <person name="Wang F.-Q."/>
            <person name="Ren L.-H."/>
            <person name="Lin Y.-W."/>
            <person name="Sun G.-H."/>
            <person name="Du Z.-J."/>
            <person name="Zhao J.-X."/>
            <person name="Liu X.-J."/>
            <person name="Liu L.-J."/>
        </authorList>
    </citation>
    <scope>NUCLEOTIDE SEQUENCE [LARGE SCALE GENOMIC DNA]</scope>
    <source>
        <strain evidence="13 14">PLHSC7-2</strain>
    </source>
</reference>
<dbReference type="GO" id="GO:0046872">
    <property type="term" value="F:metal ion binding"/>
    <property type="evidence" value="ECO:0007669"/>
    <property type="project" value="UniProtKB-KW"/>
</dbReference>
<dbReference type="SUPFAM" id="SSF111331">
    <property type="entry name" value="NAD kinase/diacylglycerol kinase-like"/>
    <property type="match status" value="1"/>
</dbReference>
<evidence type="ECO:0000256" key="6">
    <source>
        <dbReference type="ARBA" id="ARBA00022777"/>
    </source>
</evidence>
<keyword evidence="2" id="KW-0444">Lipid biosynthesis</keyword>
<evidence type="ECO:0000256" key="8">
    <source>
        <dbReference type="ARBA" id="ARBA00022842"/>
    </source>
</evidence>
<evidence type="ECO:0000256" key="10">
    <source>
        <dbReference type="ARBA" id="ARBA00023209"/>
    </source>
</evidence>
<comment type="cofactor">
    <cofactor evidence="1">
        <name>Mg(2+)</name>
        <dbReference type="ChEBI" id="CHEBI:18420"/>
    </cofactor>
</comment>
<dbReference type="InterPro" id="IPR050187">
    <property type="entry name" value="Lipid_Phosphate_FormReg"/>
</dbReference>
<dbReference type="InterPro" id="IPR001206">
    <property type="entry name" value="Diacylglycerol_kinase_cat_dom"/>
</dbReference>
<dbReference type="NCBIfam" id="NF009602">
    <property type="entry name" value="PRK13054.1"/>
    <property type="match status" value="1"/>
</dbReference>
<evidence type="ECO:0000313" key="14">
    <source>
        <dbReference type="Proteomes" id="UP000283255"/>
    </source>
</evidence>
<comment type="caution">
    <text evidence="13">The sequence shown here is derived from an EMBL/GenBank/DDBJ whole genome shotgun (WGS) entry which is preliminary data.</text>
</comment>
<dbReference type="InterPro" id="IPR005218">
    <property type="entry name" value="Diacylglycerol/lipid_kinase"/>
</dbReference>
<dbReference type="NCBIfam" id="TIGR00147">
    <property type="entry name" value="YegS/Rv2252/BmrU family lipid kinase"/>
    <property type="match status" value="1"/>
</dbReference>
<dbReference type="RefSeq" id="WP_119911963.1">
    <property type="nucleotide sequence ID" value="NZ_QZCH01000027.1"/>
</dbReference>
<evidence type="ECO:0000256" key="3">
    <source>
        <dbReference type="ARBA" id="ARBA00022679"/>
    </source>
</evidence>
<dbReference type="GO" id="GO:0005524">
    <property type="term" value="F:ATP binding"/>
    <property type="evidence" value="ECO:0007669"/>
    <property type="project" value="UniProtKB-KW"/>
</dbReference>
<dbReference type="AlphaFoldDB" id="A0A418YB53"/>
<keyword evidence="9" id="KW-0443">Lipid metabolism</keyword>
<evidence type="ECO:0000256" key="1">
    <source>
        <dbReference type="ARBA" id="ARBA00001946"/>
    </source>
</evidence>
<evidence type="ECO:0000256" key="7">
    <source>
        <dbReference type="ARBA" id="ARBA00022840"/>
    </source>
</evidence>
<feature type="domain" description="DAGKc" evidence="12">
    <location>
        <begin position="1"/>
        <end position="131"/>
    </location>
</feature>
<evidence type="ECO:0000259" key="12">
    <source>
        <dbReference type="PROSITE" id="PS50146"/>
    </source>
</evidence>
<evidence type="ECO:0000256" key="4">
    <source>
        <dbReference type="ARBA" id="ARBA00022723"/>
    </source>
</evidence>
<keyword evidence="8" id="KW-0460">Magnesium</keyword>
<evidence type="ECO:0000256" key="9">
    <source>
        <dbReference type="ARBA" id="ARBA00023098"/>
    </source>
</evidence>
<dbReference type="Proteomes" id="UP000283255">
    <property type="component" value="Unassembled WGS sequence"/>
</dbReference>
<reference evidence="13 14" key="1">
    <citation type="submission" date="2018-09" db="EMBL/GenBank/DDBJ databases">
        <authorList>
            <person name="Wang F."/>
        </authorList>
    </citation>
    <scope>NUCLEOTIDE SEQUENCE [LARGE SCALE GENOMIC DNA]</scope>
    <source>
        <strain evidence="13 14">PLHSC7-2</strain>
    </source>
</reference>
<keyword evidence="14" id="KW-1185">Reference proteome</keyword>
<dbReference type="GO" id="GO:0005886">
    <property type="term" value="C:plasma membrane"/>
    <property type="evidence" value="ECO:0007669"/>
    <property type="project" value="TreeGrafter"/>
</dbReference>
<keyword evidence="7" id="KW-0067">ATP-binding</keyword>
<dbReference type="InterPro" id="IPR016064">
    <property type="entry name" value="NAD/diacylglycerol_kinase_sf"/>
</dbReference>